<dbReference type="GO" id="GO:0016787">
    <property type="term" value="F:hydrolase activity"/>
    <property type="evidence" value="ECO:0007669"/>
    <property type="project" value="UniProtKB-KW"/>
</dbReference>
<proteinExistence type="predicted"/>
<feature type="domain" description="Dienelactone hydrolase" evidence="2">
    <location>
        <begin position="48"/>
        <end position="232"/>
    </location>
</feature>
<reference evidence="4" key="1">
    <citation type="journal article" date="2019" name="Int. J. Syst. Evol. Microbiol.">
        <title>The Global Catalogue of Microorganisms (GCM) 10K type strain sequencing project: providing services to taxonomists for standard genome sequencing and annotation.</title>
        <authorList>
            <consortium name="The Broad Institute Genomics Platform"/>
            <consortium name="The Broad Institute Genome Sequencing Center for Infectious Disease"/>
            <person name="Wu L."/>
            <person name="Ma J."/>
        </authorList>
    </citation>
    <scope>NUCLEOTIDE SEQUENCE [LARGE SCALE GENOMIC DNA]</scope>
    <source>
        <strain evidence="4">NBRC 108565</strain>
    </source>
</reference>
<dbReference type="EMBL" id="AP027729">
    <property type="protein sequence ID" value="BDZ41385.1"/>
    <property type="molecule type" value="Genomic_DNA"/>
</dbReference>
<dbReference type="Proteomes" id="UP001321475">
    <property type="component" value="Chromosome"/>
</dbReference>
<evidence type="ECO:0000313" key="4">
    <source>
        <dbReference type="Proteomes" id="UP001321475"/>
    </source>
</evidence>
<evidence type="ECO:0000259" key="2">
    <source>
        <dbReference type="Pfam" id="PF01738"/>
    </source>
</evidence>
<dbReference type="PANTHER" id="PTHR46623">
    <property type="entry name" value="CARBOXYMETHYLENEBUTENOLIDASE-RELATED"/>
    <property type="match status" value="1"/>
</dbReference>
<evidence type="ECO:0000313" key="3">
    <source>
        <dbReference type="EMBL" id="BDZ41385.1"/>
    </source>
</evidence>
<feature type="transmembrane region" description="Helical" evidence="1">
    <location>
        <begin position="7"/>
        <end position="30"/>
    </location>
</feature>
<accession>A0ABN6XC80</accession>
<sequence length="237" mass="25249">MVRVVRAAVVASLVPAWWWVAVVGLYRFILLSGDVSDARGRLSVMTNIALFHSVLGVRAGVHDAADRLRAAGHDVLVVDQYEGRVFDDYEEAGRYAESIGYPALMGLAEAAVRDLPDGFLVAGFSNGGGMAEYVATRREVSGVVMLAGALDLAMIGVEAWPAGVPAQIHYTVDDPFRSQAGIDAVVASVRASGASVETFDYPGRGHLFTDPSLPDEHDPESAELLWSRVLSFCAGLA</sequence>
<dbReference type="Pfam" id="PF01738">
    <property type="entry name" value="DLH"/>
    <property type="match status" value="1"/>
</dbReference>
<keyword evidence="1" id="KW-1133">Transmembrane helix</keyword>
<dbReference type="InterPro" id="IPR029058">
    <property type="entry name" value="AB_hydrolase_fold"/>
</dbReference>
<protein>
    <submittedName>
        <fullName evidence="3">Dienelactone hydrolase</fullName>
    </submittedName>
</protein>
<keyword evidence="1" id="KW-0812">Transmembrane</keyword>
<dbReference type="PANTHER" id="PTHR46623:SF6">
    <property type="entry name" value="ALPHA_BETA-HYDROLASES SUPERFAMILY PROTEIN"/>
    <property type="match status" value="1"/>
</dbReference>
<name>A0ABN6XC80_9CELL</name>
<gene>
    <name evidence="3" type="ORF">GCM10025865_06840</name>
</gene>
<evidence type="ECO:0000256" key="1">
    <source>
        <dbReference type="SAM" id="Phobius"/>
    </source>
</evidence>
<keyword evidence="1" id="KW-0472">Membrane</keyword>
<keyword evidence="3" id="KW-0378">Hydrolase</keyword>
<organism evidence="3 4">
    <name type="scientific">Paraoerskovia sediminicola</name>
    <dbReference type="NCBI Taxonomy" id="1138587"/>
    <lineage>
        <taxon>Bacteria</taxon>
        <taxon>Bacillati</taxon>
        <taxon>Actinomycetota</taxon>
        <taxon>Actinomycetes</taxon>
        <taxon>Micrococcales</taxon>
        <taxon>Cellulomonadaceae</taxon>
        <taxon>Paraoerskovia</taxon>
    </lineage>
</organism>
<dbReference type="InterPro" id="IPR002925">
    <property type="entry name" value="Dienelactn_hydro"/>
</dbReference>
<keyword evidence="4" id="KW-1185">Reference proteome</keyword>
<dbReference type="SUPFAM" id="SSF53474">
    <property type="entry name" value="alpha/beta-Hydrolases"/>
    <property type="match status" value="1"/>
</dbReference>
<dbReference type="Gene3D" id="3.40.50.1820">
    <property type="entry name" value="alpha/beta hydrolase"/>
    <property type="match status" value="1"/>
</dbReference>
<dbReference type="InterPro" id="IPR051049">
    <property type="entry name" value="Dienelactone_hydrolase-like"/>
</dbReference>